<evidence type="ECO:0000313" key="7">
    <source>
        <dbReference type="Proteomes" id="UP001158049"/>
    </source>
</evidence>
<feature type="domain" description="Intradiol ring-cleavage dioxygenases" evidence="5">
    <location>
        <begin position="39"/>
        <end position="67"/>
    </location>
</feature>
<dbReference type="NCBIfam" id="TIGR02423">
    <property type="entry name" value="protocat_alph"/>
    <property type="match status" value="1"/>
</dbReference>
<feature type="region of interest" description="Disordered" evidence="4">
    <location>
        <begin position="72"/>
        <end position="99"/>
    </location>
</feature>
<accession>A0ABY1PSE8</accession>
<evidence type="ECO:0000259" key="5">
    <source>
        <dbReference type="PROSITE" id="PS00083"/>
    </source>
</evidence>
<dbReference type="CDD" id="cd03463">
    <property type="entry name" value="3_4-PCD_alpha"/>
    <property type="match status" value="1"/>
</dbReference>
<evidence type="ECO:0000256" key="1">
    <source>
        <dbReference type="ARBA" id="ARBA00007825"/>
    </source>
</evidence>
<keyword evidence="2" id="KW-0223">Dioxygenase</keyword>
<comment type="similarity">
    <text evidence="1">Belongs to the intradiol ring-cleavage dioxygenase family.</text>
</comment>
<sequence>MSLQMSSSQTIGPYLHIGTDWLITTELAGADTAGERISIEGRVYDGNGAPVTDALVELWQADADGNYAGNSAGAEAGAGQPASAHAGFRGFGRTPTDSTGHFRFSTIMPGRLPGPGDMLQAPHIAVTVFARGLLKHLVTRIYFPDAAGNAEDPLLNAVPADRRGTLIAQPSSAKGSYQFDIVLQASPGGRPETVFLDV</sequence>
<dbReference type="InterPro" id="IPR050770">
    <property type="entry name" value="Intradiol_RC_Dioxygenase"/>
</dbReference>
<evidence type="ECO:0000313" key="6">
    <source>
        <dbReference type="EMBL" id="SMP44646.1"/>
    </source>
</evidence>
<comment type="caution">
    <text evidence="6">The sequence shown here is derived from an EMBL/GenBank/DDBJ whole genome shotgun (WGS) entry which is preliminary data.</text>
</comment>
<dbReference type="Gene3D" id="2.60.130.10">
    <property type="entry name" value="Aromatic compound dioxygenase"/>
    <property type="match status" value="1"/>
</dbReference>
<dbReference type="InterPro" id="IPR015889">
    <property type="entry name" value="Intradiol_dOase_core"/>
</dbReference>
<reference evidence="6 7" key="1">
    <citation type="submission" date="2017-05" db="EMBL/GenBank/DDBJ databases">
        <authorList>
            <person name="Varghese N."/>
            <person name="Submissions S."/>
        </authorList>
    </citation>
    <scope>NUCLEOTIDE SEQUENCE [LARGE SCALE GENOMIC DNA]</scope>
    <source>
        <strain evidence="6 7">DSM 26001</strain>
    </source>
</reference>
<dbReference type="InterPro" id="IPR012786">
    <property type="entry name" value="Protocat_dOase_a"/>
</dbReference>
<organism evidence="6 7">
    <name type="scientific">Noviherbaspirillum suwonense</name>
    <dbReference type="NCBI Taxonomy" id="1224511"/>
    <lineage>
        <taxon>Bacteria</taxon>
        <taxon>Pseudomonadati</taxon>
        <taxon>Pseudomonadota</taxon>
        <taxon>Betaproteobacteria</taxon>
        <taxon>Burkholderiales</taxon>
        <taxon>Oxalobacteraceae</taxon>
        <taxon>Noviherbaspirillum</taxon>
    </lineage>
</organism>
<proteinExistence type="inferred from homology"/>
<dbReference type="InterPro" id="IPR000627">
    <property type="entry name" value="Intradiol_dOase_C"/>
</dbReference>
<dbReference type="Pfam" id="PF00775">
    <property type="entry name" value="Dioxygenase_C"/>
    <property type="match status" value="1"/>
</dbReference>
<evidence type="ECO:0000256" key="4">
    <source>
        <dbReference type="SAM" id="MobiDB-lite"/>
    </source>
</evidence>
<name>A0ABY1PSE8_9BURK</name>
<dbReference type="EMBL" id="FXUL01000001">
    <property type="protein sequence ID" value="SMP44646.1"/>
    <property type="molecule type" value="Genomic_DNA"/>
</dbReference>
<dbReference type="Proteomes" id="UP001158049">
    <property type="component" value="Unassembled WGS sequence"/>
</dbReference>
<gene>
    <name evidence="6" type="ORF">SAMN06295970_101444</name>
</gene>
<keyword evidence="7" id="KW-1185">Reference proteome</keyword>
<dbReference type="SUPFAM" id="SSF49482">
    <property type="entry name" value="Aromatic compound dioxygenase"/>
    <property type="match status" value="1"/>
</dbReference>
<dbReference type="PROSITE" id="PS00083">
    <property type="entry name" value="INTRADIOL_DIOXYGENAS"/>
    <property type="match status" value="1"/>
</dbReference>
<evidence type="ECO:0000256" key="3">
    <source>
        <dbReference type="ARBA" id="ARBA00023002"/>
    </source>
</evidence>
<protein>
    <submittedName>
        <fullName evidence="6">Protocatechuate 3,4-dioxygenase, alpha subunit</fullName>
    </submittedName>
</protein>
<dbReference type="PANTHER" id="PTHR33711:SF9">
    <property type="entry name" value="PROTOCATECHUATE 3,4-DIOXYGENASE ALPHA CHAIN"/>
    <property type="match status" value="1"/>
</dbReference>
<dbReference type="RefSeq" id="WP_283440587.1">
    <property type="nucleotide sequence ID" value="NZ_FXUL01000001.1"/>
</dbReference>
<dbReference type="PANTHER" id="PTHR33711">
    <property type="entry name" value="DIOXYGENASE, PUTATIVE (AFU_ORTHOLOGUE AFUA_2G02910)-RELATED"/>
    <property type="match status" value="1"/>
</dbReference>
<evidence type="ECO:0000256" key="2">
    <source>
        <dbReference type="ARBA" id="ARBA00022964"/>
    </source>
</evidence>
<keyword evidence="3" id="KW-0560">Oxidoreductase</keyword>